<dbReference type="InterPro" id="IPR027417">
    <property type="entry name" value="P-loop_NTPase"/>
</dbReference>
<dbReference type="EMBL" id="WQLA01000003">
    <property type="protein sequence ID" value="MVN91533.1"/>
    <property type="molecule type" value="Genomic_DNA"/>
</dbReference>
<protein>
    <submittedName>
        <fullName evidence="3">AAA family ATPase</fullName>
    </submittedName>
</protein>
<dbReference type="PANTHER" id="PTHR32182">
    <property type="entry name" value="DNA REPLICATION AND REPAIR PROTEIN RECF"/>
    <property type="match status" value="1"/>
</dbReference>
<name>A0A6I4IQE3_9SPHI</name>
<dbReference type="PANTHER" id="PTHR32182:SF0">
    <property type="entry name" value="DNA REPLICATION AND REPAIR PROTEIN RECF"/>
    <property type="match status" value="1"/>
</dbReference>
<dbReference type="OrthoDB" id="7029750at2"/>
<evidence type="ECO:0000256" key="1">
    <source>
        <dbReference type="SAM" id="Coils"/>
    </source>
</evidence>
<proteinExistence type="predicted"/>
<dbReference type="GO" id="GO:0000731">
    <property type="term" value="P:DNA synthesis involved in DNA repair"/>
    <property type="evidence" value="ECO:0007669"/>
    <property type="project" value="TreeGrafter"/>
</dbReference>
<dbReference type="RefSeq" id="WP_157541823.1">
    <property type="nucleotide sequence ID" value="NZ_WQLA01000003.1"/>
</dbReference>
<feature type="domain" description="Rad50/SbcC-type AAA" evidence="2">
    <location>
        <begin position="199"/>
        <end position="461"/>
    </location>
</feature>
<dbReference type="InterPro" id="IPR038729">
    <property type="entry name" value="Rad50/SbcC_AAA"/>
</dbReference>
<keyword evidence="1" id="KW-0175">Coiled coil</keyword>
<dbReference type="AlphaFoldDB" id="A0A6I4IQE3"/>
<dbReference type="Pfam" id="PF13476">
    <property type="entry name" value="AAA_23"/>
    <property type="match status" value="1"/>
</dbReference>
<reference evidence="3 4" key="1">
    <citation type="submission" date="2019-12" db="EMBL/GenBank/DDBJ databases">
        <title>Mucilaginibacter sp. HME9299 genome sequencing and assembly.</title>
        <authorList>
            <person name="Kang H."/>
            <person name="Kim H."/>
            <person name="Joh K."/>
        </authorList>
    </citation>
    <scope>NUCLEOTIDE SEQUENCE [LARGE SCALE GENOMIC DNA]</scope>
    <source>
        <strain evidence="3 4">HME9299</strain>
    </source>
</reference>
<sequence>MAILESLKQYFGAENVVLPSERTDLFCCYKTSTNGSVYQINYVDCSDAWLQAGLEAYFEDRLAERYYTSEPFLQWNFYYYFIADETLLRKHADIKRMVENNEAFARKFVLTEADLLERFRKAGRIGQQGGHLDGGDLYTEWLDYLRTEGLSFVFDEQNYPNYKSWVDQYVEGRPFLTPTDHTSGNATGAAPHVRQLRHLQISQFRSLPATRHFRFGKVNLVSGANASGKTSFFDTLEFCLTGKAKGADGDGYRLALDTTDGITLPYPDTAAVYRQRDVTWYKSVNTRGHNLSGNFNKFNYFSSDAAFVLKTEDDRGENLIERTITDIAVGREINRLEERVTEFRSRFDAQRDTLQKSERQIRDELNKLARNMEEVRASSTDSSAFRASVKEYLETHGWQINEAPDENYIAEIAAALELVNHAYDDMVFNLPRSGEESPVQIAAAIESLSLKANTLTLFREEHDAAQRLNEQLQGAMHQLNELADFAAGLKDYFADPDLALLQGIGLAIQEAEARVILLQKAGECLSGLQTFLTSQPAGTGTQTLFEYGEQQMNRRQQAETNRQAAAAIAETLRQSVDQLTTLIADIKRLGADFLDITPAANHCPLCDTPLLHDVLAERIRATAANFGDPALYQQRQEEIRRYERVIADADRVLEAIDRFETLIPHNYLDAVSERSLDELSKFWENETDMLPVARTELSRLRGVKERFEVTGLSFSHLRQVREALLTRFNVEVQNEADLSNVLAIIERQAESLNGQFRKQSELIERLRERGAAIFDSLYPDEEALMAGIRKWNGAQAALTTIRSKVAVADNLSVTRIHQDVLGLTSVFTTYKDNWYAQKTRTEAMELITRSRQNVDERLRSNQMMATRVNSIIIKLDYLLNERSKTRYLADFIAANKQEIVSIFRQIHSPLEFEDISFAENKVRLKDQLGFWHTINQVSTGQRTAVALSLFLSLNKKLPCGPDIILMDDPVTYVDDLNTLSFFDYLRELVEQSGRQLFFATANSDIAFLFAQKFRYLGTEEFQHFAFTRTEQNAAPLI</sequence>
<comment type="caution">
    <text evidence="3">The sequence shown here is derived from an EMBL/GenBank/DDBJ whole genome shotgun (WGS) entry which is preliminary data.</text>
</comment>
<evidence type="ECO:0000313" key="4">
    <source>
        <dbReference type="Proteomes" id="UP000434850"/>
    </source>
</evidence>
<dbReference type="CDD" id="cd00267">
    <property type="entry name" value="ABC_ATPase"/>
    <property type="match status" value="1"/>
</dbReference>
<dbReference type="Proteomes" id="UP000434850">
    <property type="component" value="Unassembled WGS sequence"/>
</dbReference>
<dbReference type="GO" id="GO:0006302">
    <property type="term" value="P:double-strand break repair"/>
    <property type="evidence" value="ECO:0007669"/>
    <property type="project" value="InterPro"/>
</dbReference>
<evidence type="ECO:0000313" key="3">
    <source>
        <dbReference type="EMBL" id="MVN91533.1"/>
    </source>
</evidence>
<dbReference type="SUPFAM" id="SSF52540">
    <property type="entry name" value="P-loop containing nucleoside triphosphate hydrolases"/>
    <property type="match status" value="1"/>
</dbReference>
<evidence type="ECO:0000259" key="2">
    <source>
        <dbReference type="Pfam" id="PF13476"/>
    </source>
</evidence>
<accession>A0A6I4IQE3</accession>
<dbReference type="GO" id="GO:0016887">
    <property type="term" value="F:ATP hydrolysis activity"/>
    <property type="evidence" value="ECO:0007669"/>
    <property type="project" value="InterPro"/>
</dbReference>
<feature type="coiled-coil region" evidence="1">
    <location>
        <begin position="333"/>
        <end position="378"/>
    </location>
</feature>
<gene>
    <name evidence="3" type="ORF">GO816_10390</name>
</gene>
<keyword evidence="4" id="KW-1185">Reference proteome</keyword>
<organism evidence="3 4">
    <name type="scientific">Mucilaginibacter aquatilis</name>
    <dbReference type="NCBI Taxonomy" id="1517760"/>
    <lineage>
        <taxon>Bacteria</taxon>
        <taxon>Pseudomonadati</taxon>
        <taxon>Bacteroidota</taxon>
        <taxon>Sphingobacteriia</taxon>
        <taxon>Sphingobacteriales</taxon>
        <taxon>Sphingobacteriaceae</taxon>
        <taxon>Mucilaginibacter</taxon>
    </lineage>
</organism>
<dbReference type="Gene3D" id="3.40.50.300">
    <property type="entry name" value="P-loop containing nucleotide triphosphate hydrolases"/>
    <property type="match status" value="2"/>
</dbReference>